<evidence type="ECO:0000313" key="2">
    <source>
        <dbReference type="EMBL" id="GIJ02401.1"/>
    </source>
</evidence>
<feature type="compositionally biased region" description="Basic and acidic residues" evidence="1">
    <location>
        <begin position="57"/>
        <end position="66"/>
    </location>
</feature>
<comment type="caution">
    <text evidence="2">The sequence shown here is derived from an EMBL/GenBank/DDBJ whole genome shotgun (WGS) entry which is preliminary data.</text>
</comment>
<gene>
    <name evidence="2" type="ORF">Sya03_17530</name>
</gene>
<evidence type="ECO:0000313" key="3">
    <source>
        <dbReference type="Proteomes" id="UP000652013"/>
    </source>
</evidence>
<protein>
    <submittedName>
        <fullName evidence="2">Uncharacterized protein</fullName>
    </submittedName>
</protein>
<proteinExistence type="predicted"/>
<organism evidence="2 3">
    <name type="scientific">Spirilliplanes yamanashiensis</name>
    <dbReference type="NCBI Taxonomy" id="42233"/>
    <lineage>
        <taxon>Bacteria</taxon>
        <taxon>Bacillati</taxon>
        <taxon>Actinomycetota</taxon>
        <taxon>Actinomycetes</taxon>
        <taxon>Micromonosporales</taxon>
        <taxon>Micromonosporaceae</taxon>
        <taxon>Spirilliplanes</taxon>
    </lineage>
</organism>
<dbReference type="Proteomes" id="UP000652013">
    <property type="component" value="Unassembled WGS sequence"/>
</dbReference>
<sequence>MGALPAPVETVPRAVEDPDGIGGAARRRTARRGQVRIPVPVEVIAQRHAHRRGGGAGEHRHDEGCEQQRGNCYHAAERR</sequence>
<reference evidence="2" key="1">
    <citation type="submission" date="2021-01" db="EMBL/GenBank/DDBJ databases">
        <title>Whole genome shotgun sequence of Spirilliplanes yamanashiensis NBRC 15828.</title>
        <authorList>
            <person name="Komaki H."/>
            <person name="Tamura T."/>
        </authorList>
    </citation>
    <scope>NUCLEOTIDE SEQUENCE</scope>
    <source>
        <strain evidence="2">NBRC 15828</strain>
    </source>
</reference>
<evidence type="ECO:0000256" key="1">
    <source>
        <dbReference type="SAM" id="MobiDB-lite"/>
    </source>
</evidence>
<accession>A0A8J3Y5U8</accession>
<feature type="region of interest" description="Disordered" evidence="1">
    <location>
        <begin position="1"/>
        <end position="33"/>
    </location>
</feature>
<name>A0A8J3Y5U8_9ACTN</name>
<dbReference type="AlphaFoldDB" id="A0A8J3Y5U8"/>
<feature type="region of interest" description="Disordered" evidence="1">
    <location>
        <begin position="45"/>
        <end position="79"/>
    </location>
</feature>
<keyword evidence="3" id="KW-1185">Reference proteome</keyword>
<dbReference type="EMBL" id="BOOY01000009">
    <property type="protein sequence ID" value="GIJ02401.1"/>
    <property type="molecule type" value="Genomic_DNA"/>
</dbReference>